<dbReference type="SUPFAM" id="SSF51161">
    <property type="entry name" value="Trimeric LpxA-like enzymes"/>
    <property type="match status" value="1"/>
</dbReference>
<reference evidence="3 4" key="1">
    <citation type="submission" date="2024-09" db="EMBL/GenBank/DDBJ databases">
        <authorList>
            <person name="Sun Q."/>
            <person name="Mori K."/>
        </authorList>
    </citation>
    <scope>NUCLEOTIDE SEQUENCE [LARGE SCALE GENOMIC DNA]</scope>
    <source>
        <strain evidence="3 4">ATCC 51272</strain>
    </source>
</reference>
<protein>
    <submittedName>
        <fullName evidence="3">Serine O-acetyltransferase</fullName>
        <ecNumber evidence="3">2.3.1.30</ecNumber>
    </submittedName>
</protein>
<dbReference type="CDD" id="cd03354">
    <property type="entry name" value="LbH_SAT"/>
    <property type="match status" value="1"/>
</dbReference>
<evidence type="ECO:0000313" key="3">
    <source>
        <dbReference type="EMBL" id="MFB9896963.1"/>
    </source>
</evidence>
<evidence type="ECO:0000256" key="1">
    <source>
        <dbReference type="ARBA" id="ARBA00022679"/>
    </source>
</evidence>
<proteinExistence type="predicted"/>
<dbReference type="PANTHER" id="PTHR42811">
    <property type="entry name" value="SERINE ACETYLTRANSFERASE"/>
    <property type="match status" value="1"/>
</dbReference>
<evidence type="ECO:0000256" key="2">
    <source>
        <dbReference type="ARBA" id="ARBA00023315"/>
    </source>
</evidence>
<dbReference type="GO" id="GO:0009001">
    <property type="term" value="F:serine O-acetyltransferase activity"/>
    <property type="evidence" value="ECO:0007669"/>
    <property type="project" value="UniProtKB-EC"/>
</dbReference>
<comment type="caution">
    <text evidence="3">The sequence shown here is derived from an EMBL/GenBank/DDBJ whole genome shotgun (WGS) entry which is preliminary data.</text>
</comment>
<evidence type="ECO:0000313" key="4">
    <source>
        <dbReference type="Proteomes" id="UP001589688"/>
    </source>
</evidence>
<dbReference type="InterPro" id="IPR011004">
    <property type="entry name" value="Trimer_LpxA-like_sf"/>
</dbReference>
<keyword evidence="1 3" id="KW-0808">Transferase</keyword>
<keyword evidence="2 3" id="KW-0012">Acyltransferase</keyword>
<accession>A0ABV5ZHW1</accession>
<name>A0ABV5ZHW1_9BACT</name>
<dbReference type="EC" id="2.3.1.30" evidence="3"/>
<keyword evidence="4" id="KW-1185">Reference proteome</keyword>
<dbReference type="Gene3D" id="2.160.10.10">
    <property type="entry name" value="Hexapeptide repeat proteins"/>
    <property type="match status" value="1"/>
</dbReference>
<dbReference type="RefSeq" id="WP_005847206.1">
    <property type="nucleotide sequence ID" value="NZ_JADU01000008.1"/>
</dbReference>
<dbReference type="InterPro" id="IPR045304">
    <property type="entry name" value="LbH_SAT"/>
</dbReference>
<organism evidence="3 4">
    <name type="scientific">Hallella seregens ATCC 51272</name>
    <dbReference type="NCBI Taxonomy" id="1336250"/>
    <lineage>
        <taxon>Bacteria</taxon>
        <taxon>Pseudomonadati</taxon>
        <taxon>Bacteroidota</taxon>
        <taxon>Bacteroidia</taxon>
        <taxon>Bacteroidales</taxon>
        <taxon>Prevotellaceae</taxon>
        <taxon>Hallella</taxon>
    </lineage>
</organism>
<sequence>MIRSWEDYKAYVKADQSNFVGRGLRGQAFADPICDQYLQRQYLRCLRMAEYAINCHHPLLKLYALWRLRRLGRISGFQIPPNVLGKGVTLFHWGTIIINGEARIGRNATFQPNVVIGKNKKKGGSPQIGDNFYACAGARIFGEITIGHNVRIGPNCCVYKSIPDNCTVVGNPAVIVRKDGIKCKIKL</sequence>
<dbReference type="Proteomes" id="UP001589688">
    <property type="component" value="Unassembled WGS sequence"/>
</dbReference>
<gene>
    <name evidence="3" type="ORF">ACFFK8_03805</name>
</gene>
<dbReference type="EMBL" id="JBHLZF010000001">
    <property type="protein sequence ID" value="MFB9896963.1"/>
    <property type="molecule type" value="Genomic_DNA"/>
</dbReference>